<sequence>MASGEMSVTDSPTALSGVPMATNIRPVDRSDQRTRRTGGESEHVLDVAETTFDLLTRGPAPLSVDGAVLGHGLPARMIALDELRAIMLHPSTRQEARDAAWKDLVTRARSEGPAWVMACVGVALPGLKAVVRDRLRRLDNDPGAGTSRVAADLLSQFHETLHQIDLEEPWIPQRLVARSARTVERAYRARVQVIPVDPCTLAEITPSASSDAHVDLLLASAVQQDVITAVEAEIIIMTRLEGMAPSDLAKRLRTNYQALMKRRRRAEMRLVAAMRDGGLRDDFASLMSKNGM</sequence>
<evidence type="ECO:0008006" key="5">
    <source>
        <dbReference type="Google" id="ProtNLM"/>
    </source>
</evidence>
<evidence type="ECO:0000313" key="3">
    <source>
        <dbReference type="EMBL" id="GAA0597283.1"/>
    </source>
</evidence>
<feature type="compositionally biased region" description="Polar residues" evidence="2">
    <location>
        <begin position="1"/>
        <end position="14"/>
    </location>
</feature>
<comment type="caution">
    <text evidence="3">The sequence shown here is derived from an EMBL/GenBank/DDBJ whole genome shotgun (WGS) entry which is preliminary data.</text>
</comment>
<feature type="region of interest" description="Disordered" evidence="2">
    <location>
        <begin position="1"/>
        <end position="41"/>
    </location>
</feature>
<feature type="compositionally biased region" description="Basic and acidic residues" evidence="2">
    <location>
        <begin position="26"/>
        <end position="41"/>
    </location>
</feature>
<reference evidence="3 4" key="1">
    <citation type="journal article" date="2019" name="Int. J. Syst. Evol. Microbiol.">
        <title>The Global Catalogue of Microorganisms (GCM) 10K type strain sequencing project: providing services to taxonomists for standard genome sequencing and annotation.</title>
        <authorList>
            <consortium name="The Broad Institute Genomics Platform"/>
            <consortium name="The Broad Institute Genome Sequencing Center for Infectious Disease"/>
            <person name="Wu L."/>
            <person name="Ma J."/>
        </authorList>
    </citation>
    <scope>NUCLEOTIDE SEQUENCE [LARGE SCALE GENOMIC DNA]</scope>
    <source>
        <strain evidence="3 4">JCM 10667</strain>
    </source>
</reference>
<dbReference type="EMBL" id="BAAAHD010000089">
    <property type="protein sequence ID" value="GAA0597283.1"/>
    <property type="molecule type" value="Genomic_DNA"/>
</dbReference>
<keyword evidence="1" id="KW-0175">Coiled coil</keyword>
<feature type="coiled-coil region" evidence="1">
    <location>
        <begin position="249"/>
        <end position="276"/>
    </location>
</feature>
<evidence type="ECO:0000256" key="1">
    <source>
        <dbReference type="SAM" id="Coils"/>
    </source>
</evidence>
<evidence type="ECO:0000313" key="4">
    <source>
        <dbReference type="Proteomes" id="UP001501427"/>
    </source>
</evidence>
<keyword evidence="4" id="KW-1185">Reference proteome</keyword>
<protein>
    <recommendedName>
        <fullName evidence="5">Sigma-70 family RNA polymerase sigma factor</fullName>
    </recommendedName>
</protein>
<gene>
    <name evidence="3" type="ORF">GCM10009546_69170</name>
</gene>
<organism evidence="3 4">
    <name type="scientific">Actinomadura livida</name>
    <dbReference type="NCBI Taxonomy" id="79909"/>
    <lineage>
        <taxon>Bacteria</taxon>
        <taxon>Bacillati</taxon>
        <taxon>Actinomycetota</taxon>
        <taxon>Actinomycetes</taxon>
        <taxon>Streptosporangiales</taxon>
        <taxon>Thermomonosporaceae</taxon>
        <taxon>Actinomadura</taxon>
    </lineage>
</organism>
<dbReference type="Proteomes" id="UP001501427">
    <property type="component" value="Unassembled WGS sequence"/>
</dbReference>
<proteinExistence type="predicted"/>
<accession>A0ABN1FTA7</accession>
<evidence type="ECO:0000256" key="2">
    <source>
        <dbReference type="SAM" id="MobiDB-lite"/>
    </source>
</evidence>
<name>A0ABN1FTA7_9ACTN</name>